<feature type="region of interest" description="Disordered" evidence="9">
    <location>
        <begin position="1"/>
        <end position="68"/>
    </location>
</feature>
<feature type="transmembrane region" description="Helical" evidence="10">
    <location>
        <begin position="541"/>
        <end position="559"/>
    </location>
</feature>
<evidence type="ECO:0000313" key="11">
    <source>
        <dbReference type="EMBL" id="EFE39723.1"/>
    </source>
</evidence>
<keyword evidence="12" id="KW-1185">Reference proteome</keyword>
<dbReference type="HOGENOM" id="CLU_012596_2_0_1"/>
<feature type="transmembrane region" description="Helical" evidence="10">
    <location>
        <begin position="394"/>
        <end position="418"/>
    </location>
</feature>
<keyword evidence="6 10" id="KW-1133">Transmembrane helix</keyword>
<accession>D4DEJ9</accession>
<evidence type="ECO:0000256" key="10">
    <source>
        <dbReference type="SAM" id="Phobius"/>
    </source>
</evidence>
<evidence type="ECO:0000313" key="12">
    <source>
        <dbReference type="Proteomes" id="UP000008383"/>
    </source>
</evidence>
<comment type="similarity">
    <text evidence="2">Belongs to the major facilitator superfamily.</text>
</comment>
<organism evidence="11 12">
    <name type="scientific">Trichophyton verrucosum (strain HKI 0517)</name>
    <dbReference type="NCBI Taxonomy" id="663202"/>
    <lineage>
        <taxon>Eukaryota</taxon>
        <taxon>Fungi</taxon>
        <taxon>Dikarya</taxon>
        <taxon>Ascomycota</taxon>
        <taxon>Pezizomycotina</taxon>
        <taxon>Eurotiomycetes</taxon>
        <taxon>Eurotiomycetidae</taxon>
        <taxon>Onygenales</taxon>
        <taxon>Arthrodermataceae</taxon>
        <taxon>Trichophyton</taxon>
    </lineage>
</organism>
<name>D4DEJ9_TRIVH</name>
<comment type="caution">
    <text evidence="11">The sequence shown here is derived from an EMBL/GenBank/DDBJ whole genome shotgun (WGS) entry which is preliminary data.</text>
</comment>
<feature type="compositionally biased region" description="Basic and acidic residues" evidence="9">
    <location>
        <begin position="59"/>
        <end position="68"/>
    </location>
</feature>
<feature type="compositionally biased region" description="Basic and acidic residues" evidence="9">
    <location>
        <begin position="1"/>
        <end position="13"/>
    </location>
</feature>
<dbReference type="GO" id="GO:0000329">
    <property type="term" value="C:fungal-type vacuole membrane"/>
    <property type="evidence" value="ECO:0007669"/>
    <property type="project" value="TreeGrafter"/>
</dbReference>
<dbReference type="InterPro" id="IPR036259">
    <property type="entry name" value="MFS_trans_sf"/>
</dbReference>
<keyword evidence="7 10" id="KW-0472">Membrane</keyword>
<dbReference type="PANTHER" id="PTHR21576">
    <property type="entry name" value="UNCHARACTERIZED NODULIN-LIKE PROTEIN"/>
    <property type="match status" value="1"/>
</dbReference>
<dbReference type="OrthoDB" id="199930at2759"/>
<dbReference type="Pfam" id="PF07690">
    <property type="entry name" value="MFS_1"/>
    <property type="match status" value="1"/>
</dbReference>
<dbReference type="SUPFAM" id="SSF103473">
    <property type="entry name" value="MFS general substrate transporter"/>
    <property type="match status" value="1"/>
</dbReference>
<dbReference type="GeneID" id="9584078"/>
<sequence length="611" mass="66400">MDWRREVAADRRTKTMAIDSKMADRRPDPVDIASDSDSDSESDGGSMADGPDMPLVRTQTRDTERERENARKEVVRLVAFVSSVLNALSAGGIAAFSLYGPLLLTRLHYTQFRVNVIAVTAEMLTYLSAPLFGFLCDRVRPSLVSFISAVLFGAGYLLAAFTYRSGPPASLLVGLPEDDGPPRPHGWPFGVMVIAYAIIGAATACMYFSAVTTSAKNYASSKHKGIMLAAPIAAYGLSGIWYSFLVKFFVYRGADSTAHSDGSGVDLIHGDVDVFRFFVFLAIVTFTVGVIGGFALNVVDEEKLIEVGVEELERSGLLVDTDGQYGTFRAGHGHDDTSNTAQADTHPDDKLKKTWLLNQETKLFLHDRTMWLLSLGFILISGPGEAYMNNVSLSLFFFFFSFSTSNFPLALSFSLYMLTQAIAQDKPGTPLPAGEPSTHVALMALTSTLARLITGSLSDYFAPRPASTSDRRTFSRLFFLIPCALLVSLGYLILSSPVPLSFPSLLHLTTTFIGFGYGACFSLVPIIISVVWGVENFGTNWAIVSMIQAPGAGLSGAIYSAEYDANVSDNGQCFGWKCYGFWAVGSVIGVLIAASMWMVAWRGWKRRSIPV</sequence>
<feature type="transmembrane region" description="Helical" evidence="10">
    <location>
        <begin position="477"/>
        <end position="494"/>
    </location>
</feature>
<dbReference type="GO" id="GO:0022857">
    <property type="term" value="F:transmembrane transporter activity"/>
    <property type="evidence" value="ECO:0007669"/>
    <property type="project" value="InterPro"/>
</dbReference>
<keyword evidence="4" id="KW-0926">Vacuole</keyword>
<keyword evidence="5 10" id="KW-0812">Transmembrane</keyword>
<evidence type="ECO:0000256" key="2">
    <source>
        <dbReference type="ARBA" id="ARBA00008335"/>
    </source>
</evidence>
<evidence type="ECO:0000256" key="8">
    <source>
        <dbReference type="ARBA" id="ARBA00039330"/>
    </source>
</evidence>
<evidence type="ECO:0000256" key="9">
    <source>
        <dbReference type="SAM" id="MobiDB-lite"/>
    </source>
</evidence>
<reference evidence="12" key="1">
    <citation type="journal article" date="2011" name="Genome Biol.">
        <title>Comparative and functional genomics provide insights into the pathogenicity of dermatophytic fungi.</title>
        <authorList>
            <person name="Burmester A."/>
            <person name="Shelest E."/>
            <person name="Gloeckner G."/>
            <person name="Heddergott C."/>
            <person name="Schindler S."/>
            <person name="Staib P."/>
            <person name="Heidel A."/>
            <person name="Felder M."/>
            <person name="Petzold A."/>
            <person name="Szafranski K."/>
            <person name="Feuermann M."/>
            <person name="Pedruzzi I."/>
            <person name="Priebe S."/>
            <person name="Groth M."/>
            <person name="Winkler R."/>
            <person name="Li W."/>
            <person name="Kniemeyer O."/>
            <person name="Schroeckh V."/>
            <person name="Hertweck C."/>
            <person name="Hube B."/>
            <person name="White T.C."/>
            <person name="Platzer M."/>
            <person name="Guthke R."/>
            <person name="Heitman J."/>
            <person name="Woestemeyer J."/>
            <person name="Zipfel P.F."/>
            <person name="Monod M."/>
            <person name="Brakhage A.A."/>
        </authorList>
    </citation>
    <scope>NUCLEOTIDE SEQUENCE [LARGE SCALE GENOMIC DNA]</scope>
    <source>
        <strain evidence="12">HKI 0517</strain>
    </source>
</reference>
<feature type="transmembrane region" description="Helical" evidence="10">
    <location>
        <begin position="232"/>
        <end position="254"/>
    </location>
</feature>
<feature type="transmembrane region" description="Helical" evidence="10">
    <location>
        <begin position="74"/>
        <end position="96"/>
    </location>
</feature>
<evidence type="ECO:0000256" key="5">
    <source>
        <dbReference type="ARBA" id="ARBA00022692"/>
    </source>
</evidence>
<feature type="transmembrane region" description="Helical" evidence="10">
    <location>
        <begin position="579"/>
        <end position="600"/>
    </location>
</feature>
<dbReference type="InterPro" id="IPR011701">
    <property type="entry name" value="MFS"/>
</dbReference>
<dbReference type="RefSeq" id="XP_003020341.1">
    <property type="nucleotide sequence ID" value="XM_003020295.1"/>
</dbReference>
<dbReference type="Gene3D" id="1.20.1250.20">
    <property type="entry name" value="MFS general substrate transporter like domains"/>
    <property type="match status" value="2"/>
</dbReference>
<dbReference type="Proteomes" id="UP000008383">
    <property type="component" value="Unassembled WGS sequence"/>
</dbReference>
<feature type="transmembrane region" description="Helical" evidence="10">
    <location>
        <begin position="116"/>
        <end position="136"/>
    </location>
</feature>
<protein>
    <recommendedName>
        <fullName evidence="8">Probable transporter MCH1</fullName>
    </recommendedName>
</protein>
<evidence type="ECO:0000256" key="3">
    <source>
        <dbReference type="ARBA" id="ARBA00022448"/>
    </source>
</evidence>
<dbReference type="PANTHER" id="PTHR21576:SF45">
    <property type="entry name" value="TRANSPORTER MCH1-RELATED"/>
    <property type="match status" value="1"/>
</dbReference>
<gene>
    <name evidence="11" type="ORF">TRV_05566</name>
</gene>
<feature type="transmembrane region" description="Helical" evidence="10">
    <location>
        <begin position="370"/>
        <end position="388"/>
    </location>
</feature>
<evidence type="ECO:0000256" key="1">
    <source>
        <dbReference type="ARBA" id="ARBA00004128"/>
    </source>
</evidence>
<evidence type="ECO:0000256" key="7">
    <source>
        <dbReference type="ARBA" id="ARBA00023136"/>
    </source>
</evidence>
<dbReference type="KEGG" id="tve:TRV_05566"/>
<dbReference type="EMBL" id="ACYE01000298">
    <property type="protein sequence ID" value="EFE39723.1"/>
    <property type="molecule type" value="Genomic_DNA"/>
</dbReference>
<feature type="transmembrane region" description="Helical" evidence="10">
    <location>
        <begin position="186"/>
        <end position="211"/>
    </location>
</feature>
<keyword evidence="3" id="KW-0813">Transport</keyword>
<evidence type="ECO:0000256" key="4">
    <source>
        <dbReference type="ARBA" id="ARBA00022554"/>
    </source>
</evidence>
<feature type="transmembrane region" description="Helical" evidence="10">
    <location>
        <begin position="143"/>
        <end position="166"/>
    </location>
</feature>
<evidence type="ECO:0000256" key="6">
    <source>
        <dbReference type="ARBA" id="ARBA00022989"/>
    </source>
</evidence>
<dbReference type="AlphaFoldDB" id="D4DEJ9"/>
<proteinExistence type="inferred from homology"/>
<feature type="transmembrane region" description="Helical" evidence="10">
    <location>
        <begin position="274"/>
        <end position="296"/>
    </location>
</feature>
<feature type="transmembrane region" description="Helical" evidence="10">
    <location>
        <begin position="514"/>
        <end position="534"/>
    </location>
</feature>
<comment type="subcellular location">
    <subcellularLocation>
        <location evidence="1">Vacuole membrane</location>
        <topology evidence="1">Multi-pass membrane protein</topology>
    </subcellularLocation>
</comment>